<feature type="transmembrane region" description="Helical" evidence="5">
    <location>
        <begin position="12"/>
        <end position="36"/>
    </location>
</feature>
<evidence type="ECO:0000256" key="2">
    <source>
        <dbReference type="ARBA" id="ARBA00022692"/>
    </source>
</evidence>
<dbReference type="Proteomes" id="UP001479436">
    <property type="component" value="Unassembled WGS sequence"/>
</dbReference>
<accession>A0ABR2WAK0</accession>
<keyword evidence="3 5" id="KW-1133">Transmembrane helix</keyword>
<keyword evidence="2 5" id="KW-0812">Transmembrane</keyword>
<dbReference type="EMBL" id="JASJQH010006891">
    <property type="protein sequence ID" value="KAK9728770.1"/>
    <property type="molecule type" value="Genomic_DNA"/>
</dbReference>
<proteinExistence type="predicted"/>
<keyword evidence="4 5" id="KW-0472">Membrane</keyword>
<gene>
    <name evidence="6" type="ORF">K7432_000802</name>
</gene>
<dbReference type="SUPFAM" id="SSF48652">
    <property type="entry name" value="Tetraspanin"/>
    <property type="match status" value="1"/>
</dbReference>
<reference evidence="6 7" key="1">
    <citation type="submission" date="2023-04" db="EMBL/GenBank/DDBJ databases">
        <title>Genome of Basidiobolus ranarum AG-B5.</title>
        <authorList>
            <person name="Stajich J.E."/>
            <person name="Carter-House D."/>
            <person name="Gryganskyi A."/>
        </authorList>
    </citation>
    <scope>NUCLEOTIDE SEQUENCE [LARGE SCALE GENOMIC DNA]</scope>
    <source>
        <strain evidence="6 7">AG-B5</strain>
    </source>
</reference>
<organism evidence="6 7">
    <name type="scientific">Basidiobolus ranarum</name>
    <dbReference type="NCBI Taxonomy" id="34480"/>
    <lineage>
        <taxon>Eukaryota</taxon>
        <taxon>Fungi</taxon>
        <taxon>Fungi incertae sedis</taxon>
        <taxon>Zoopagomycota</taxon>
        <taxon>Entomophthoromycotina</taxon>
        <taxon>Basidiobolomycetes</taxon>
        <taxon>Basidiobolales</taxon>
        <taxon>Basidiobolaceae</taxon>
        <taxon>Basidiobolus</taxon>
    </lineage>
</organism>
<keyword evidence="7" id="KW-1185">Reference proteome</keyword>
<evidence type="ECO:0000256" key="3">
    <source>
        <dbReference type="ARBA" id="ARBA00022989"/>
    </source>
</evidence>
<dbReference type="Pfam" id="PF00335">
    <property type="entry name" value="Tetraspanin"/>
    <property type="match status" value="1"/>
</dbReference>
<evidence type="ECO:0008006" key="8">
    <source>
        <dbReference type="Google" id="ProtNLM"/>
    </source>
</evidence>
<dbReference type="InterPro" id="IPR018499">
    <property type="entry name" value="Tetraspanin/Peripherin"/>
</dbReference>
<feature type="transmembrane region" description="Helical" evidence="5">
    <location>
        <begin position="177"/>
        <end position="199"/>
    </location>
</feature>
<protein>
    <recommendedName>
        <fullName evidence="8">Tetraspanin</fullName>
    </recommendedName>
</protein>
<dbReference type="InterPro" id="IPR008952">
    <property type="entry name" value="Tetraspanin_EC2_sf"/>
</dbReference>
<evidence type="ECO:0000256" key="4">
    <source>
        <dbReference type="ARBA" id="ARBA00023136"/>
    </source>
</evidence>
<comment type="caution">
    <text evidence="6">The sequence shown here is derived from an EMBL/GenBank/DDBJ whole genome shotgun (WGS) entry which is preliminary data.</text>
</comment>
<sequence length="244" mass="27317">MAVSLITFTMKLILFASIALFIATGGVLGGFGYYFLVTPMKRRATVISTEMIIGSLTLGSFIILTSLIGFLGFLKPLKRKGLLTFFIWLVAITLIVQLILGGCAYFNTLTIDESYSVKWRGWDSTLRSVFQEASQCCGYNDEMDFPAASPLCEYPPTGLPGCANAIHEYIKTYLQQIYIVLFSFTAIDVFAVLATLVVIQACRDEKRYEESKRVSQISQLTEISRMNLVYLQSLQEDLHSIPYV</sequence>
<evidence type="ECO:0000256" key="5">
    <source>
        <dbReference type="SAM" id="Phobius"/>
    </source>
</evidence>
<evidence type="ECO:0000313" key="7">
    <source>
        <dbReference type="Proteomes" id="UP001479436"/>
    </source>
</evidence>
<name>A0ABR2WAK0_9FUNG</name>
<comment type="subcellular location">
    <subcellularLocation>
        <location evidence="1">Membrane</location>
        <topology evidence="1">Multi-pass membrane protein</topology>
    </subcellularLocation>
</comment>
<feature type="transmembrane region" description="Helical" evidence="5">
    <location>
        <begin position="51"/>
        <end position="73"/>
    </location>
</feature>
<dbReference type="PANTHER" id="PTHR19282">
    <property type="entry name" value="TETRASPANIN"/>
    <property type="match status" value="1"/>
</dbReference>
<evidence type="ECO:0000256" key="1">
    <source>
        <dbReference type="ARBA" id="ARBA00004141"/>
    </source>
</evidence>
<feature type="transmembrane region" description="Helical" evidence="5">
    <location>
        <begin position="85"/>
        <end position="107"/>
    </location>
</feature>
<evidence type="ECO:0000313" key="6">
    <source>
        <dbReference type="EMBL" id="KAK9728770.1"/>
    </source>
</evidence>